<evidence type="ECO:0000256" key="11">
    <source>
        <dbReference type="ARBA" id="ARBA00023316"/>
    </source>
</evidence>
<dbReference type="STRING" id="1234409.C683_0018"/>
<proteinExistence type="inferred from homology"/>
<organism evidence="18 19">
    <name type="scientific">Catellicoccus marimammalium M35/04/3</name>
    <dbReference type="NCBI Taxonomy" id="1234409"/>
    <lineage>
        <taxon>Bacteria</taxon>
        <taxon>Bacillati</taxon>
        <taxon>Bacillota</taxon>
        <taxon>Bacilli</taxon>
        <taxon>Lactobacillales</taxon>
        <taxon>Enterococcaceae</taxon>
        <taxon>Catellicoccus</taxon>
    </lineage>
</organism>
<comment type="similarity">
    <text evidence="1">In the C-terminal section; belongs to the transpeptidase family.</text>
</comment>
<name>K8ZAM5_9ENTE</name>
<dbReference type="eggNOG" id="COG0744">
    <property type="taxonomic scope" value="Bacteria"/>
</dbReference>
<evidence type="ECO:0000256" key="10">
    <source>
        <dbReference type="ARBA" id="ARBA00023268"/>
    </source>
</evidence>
<evidence type="ECO:0000256" key="8">
    <source>
        <dbReference type="ARBA" id="ARBA00022960"/>
    </source>
</evidence>
<dbReference type="GO" id="GO:0008360">
    <property type="term" value="P:regulation of cell shape"/>
    <property type="evidence" value="ECO:0007669"/>
    <property type="project" value="UniProtKB-KW"/>
</dbReference>
<dbReference type="GO" id="GO:0071555">
    <property type="term" value="P:cell wall organization"/>
    <property type="evidence" value="ECO:0007669"/>
    <property type="project" value="UniProtKB-KW"/>
</dbReference>
<dbReference type="Gene3D" id="1.10.3810.10">
    <property type="entry name" value="Biosynthetic peptidoglycan transglycosylase-like"/>
    <property type="match status" value="1"/>
</dbReference>
<feature type="transmembrane region" description="Helical" evidence="15">
    <location>
        <begin position="12"/>
        <end position="37"/>
    </location>
</feature>
<keyword evidence="4" id="KW-0645">Protease</keyword>
<comment type="similarity">
    <text evidence="2">In the N-terminal section; belongs to the glycosyltransferase 51 family.</text>
</comment>
<evidence type="ECO:0000256" key="1">
    <source>
        <dbReference type="ARBA" id="ARBA00007090"/>
    </source>
</evidence>
<gene>
    <name evidence="18" type="ORF">C683_0018</name>
</gene>
<dbReference type="FunFam" id="1.10.3810.10:FF:000001">
    <property type="entry name" value="Penicillin-binding protein 1A"/>
    <property type="match status" value="1"/>
</dbReference>
<dbReference type="PATRIC" id="fig|1234409.3.peg.16"/>
<evidence type="ECO:0000256" key="7">
    <source>
        <dbReference type="ARBA" id="ARBA00022801"/>
    </source>
</evidence>
<keyword evidence="6 18" id="KW-0808">Transferase</keyword>
<keyword evidence="7" id="KW-0378">Hydrolase</keyword>
<evidence type="ECO:0000259" key="16">
    <source>
        <dbReference type="Pfam" id="PF00905"/>
    </source>
</evidence>
<keyword evidence="19" id="KW-1185">Reference proteome</keyword>
<evidence type="ECO:0000313" key="18">
    <source>
        <dbReference type="EMBL" id="EKU27975.1"/>
    </source>
</evidence>
<dbReference type="Gene3D" id="3.40.710.10">
    <property type="entry name" value="DD-peptidase/beta-lactamase superfamily"/>
    <property type="match status" value="1"/>
</dbReference>
<comment type="caution">
    <text evidence="18">The sequence shown here is derived from an EMBL/GenBank/DDBJ whole genome shotgun (WGS) entry which is preliminary data.</text>
</comment>
<evidence type="ECO:0000256" key="12">
    <source>
        <dbReference type="ARBA" id="ARBA00034000"/>
    </source>
</evidence>
<dbReference type="InterPro" id="IPR023346">
    <property type="entry name" value="Lysozyme-like_dom_sf"/>
</dbReference>
<keyword evidence="8" id="KW-0133">Cell shape</keyword>
<dbReference type="InterPro" id="IPR036950">
    <property type="entry name" value="PBP_transglycosylase"/>
</dbReference>
<dbReference type="AlphaFoldDB" id="K8ZAM5"/>
<evidence type="ECO:0000256" key="13">
    <source>
        <dbReference type="ARBA" id="ARBA00049902"/>
    </source>
</evidence>
<keyword evidence="3" id="KW-0121">Carboxypeptidase</keyword>
<evidence type="ECO:0000256" key="14">
    <source>
        <dbReference type="SAM" id="MobiDB-lite"/>
    </source>
</evidence>
<keyword evidence="5 18" id="KW-0328">Glycosyltransferase</keyword>
<evidence type="ECO:0000256" key="6">
    <source>
        <dbReference type="ARBA" id="ARBA00022679"/>
    </source>
</evidence>
<feature type="compositionally biased region" description="Low complexity" evidence="14">
    <location>
        <begin position="742"/>
        <end position="759"/>
    </location>
</feature>
<feature type="compositionally biased region" description="Polar residues" evidence="14">
    <location>
        <begin position="707"/>
        <end position="721"/>
    </location>
</feature>
<dbReference type="GO" id="GO:0009252">
    <property type="term" value="P:peptidoglycan biosynthetic process"/>
    <property type="evidence" value="ECO:0007669"/>
    <property type="project" value="UniProtKB-KW"/>
</dbReference>
<dbReference type="InterPro" id="IPR001264">
    <property type="entry name" value="Glyco_trans_51"/>
</dbReference>
<dbReference type="OrthoDB" id="9766909at2"/>
<dbReference type="PANTHER" id="PTHR32282:SF29">
    <property type="entry name" value="PENICILLIN-BINDING PROTEIN 1A"/>
    <property type="match status" value="1"/>
</dbReference>
<keyword evidence="10" id="KW-0511">Multifunctional enzyme</keyword>
<dbReference type="RefSeq" id="WP_009488047.1">
    <property type="nucleotide sequence ID" value="NZ_AMYT01000002.1"/>
</dbReference>
<dbReference type="SUPFAM" id="SSF56601">
    <property type="entry name" value="beta-lactamase/transpeptidase-like"/>
    <property type="match status" value="1"/>
</dbReference>
<dbReference type="EC" id="2.4.1.129" evidence="18"/>
<feature type="region of interest" description="Disordered" evidence="14">
    <location>
        <begin position="673"/>
        <end position="768"/>
    </location>
</feature>
<evidence type="ECO:0000256" key="4">
    <source>
        <dbReference type="ARBA" id="ARBA00022670"/>
    </source>
</evidence>
<reference evidence="18 19" key="1">
    <citation type="journal article" date="2013" name="Genome Announc.">
        <title>Draft Genome Sequence of Catellicoccus marimammalium, a Novel Species Commonly Found in Gull Feces.</title>
        <authorList>
            <person name="Weigand M.R."/>
            <person name="Ryu H."/>
            <person name="Bozcek L."/>
            <person name="Konstantinidis K.T."/>
            <person name="Santo Domingo J.W."/>
        </authorList>
    </citation>
    <scope>NUCLEOTIDE SEQUENCE [LARGE SCALE GENOMIC DNA]</scope>
    <source>
        <strain evidence="18 19">M35/04/3</strain>
    </source>
</reference>
<dbReference type="InterPro" id="IPR001460">
    <property type="entry name" value="PCN-bd_Tpept"/>
</dbReference>
<evidence type="ECO:0000256" key="9">
    <source>
        <dbReference type="ARBA" id="ARBA00022984"/>
    </source>
</evidence>
<dbReference type="GO" id="GO:0008955">
    <property type="term" value="F:peptidoglycan glycosyltransferase activity"/>
    <property type="evidence" value="ECO:0007669"/>
    <property type="project" value="UniProtKB-EC"/>
</dbReference>
<dbReference type="GO" id="GO:0030288">
    <property type="term" value="C:outer membrane-bounded periplasmic space"/>
    <property type="evidence" value="ECO:0007669"/>
    <property type="project" value="TreeGrafter"/>
</dbReference>
<dbReference type="InterPro" id="IPR050396">
    <property type="entry name" value="Glycosyltr_51/Transpeptidase"/>
</dbReference>
<dbReference type="PANTHER" id="PTHR32282">
    <property type="entry name" value="BINDING PROTEIN TRANSPEPTIDASE, PUTATIVE-RELATED"/>
    <property type="match status" value="1"/>
</dbReference>
<dbReference type="SUPFAM" id="SSF53955">
    <property type="entry name" value="Lysozyme-like"/>
    <property type="match status" value="1"/>
</dbReference>
<keyword evidence="15" id="KW-0472">Membrane</keyword>
<dbReference type="Proteomes" id="UP000016057">
    <property type="component" value="Unassembled WGS sequence"/>
</dbReference>
<keyword evidence="15" id="KW-1133">Transmembrane helix</keyword>
<dbReference type="Pfam" id="PF00905">
    <property type="entry name" value="Transpeptidase"/>
    <property type="match status" value="1"/>
</dbReference>
<feature type="domain" description="Penicillin-binding protein transpeptidase" evidence="16">
    <location>
        <begin position="337"/>
        <end position="587"/>
    </location>
</feature>
<accession>K8ZAM5</accession>
<dbReference type="GO" id="GO:0006508">
    <property type="term" value="P:proteolysis"/>
    <property type="evidence" value="ECO:0007669"/>
    <property type="project" value="UniProtKB-KW"/>
</dbReference>
<evidence type="ECO:0000256" key="5">
    <source>
        <dbReference type="ARBA" id="ARBA00022676"/>
    </source>
</evidence>
<dbReference type="Pfam" id="PF00912">
    <property type="entry name" value="Transgly"/>
    <property type="match status" value="1"/>
</dbReference>
<dbReference type="EMBL" id="AMYT01000002">
    <property type="protein sequence ID" value="EKU27975.1"/>
    <property type="molecule type" value="Genomic_DNA"/>
</dbReference>
<keyword evidence="9" id="KW-0573">Peptidoglycan synthesis</keyword>
<sequence>MGKKKKRHVVRNIFVTLLVVFCIGVLGVLGLFSYYIATAPKLDESKLEAQPATKIYDKDKKLVQTLGDSQRDTIETDEIPQQLKSAIISIEDRRFYNHIGVDPIRIAGALFSNIRGNALQGGSTLTQQLIKLSYFSTKEQDQTLKRKVQEAWLSIQLEQKVSKDQILDYYINKVYMNNQLYGMQTASKAYYGKSLDDLDLAQTALLAGMPQAPTLYDPYTHPKEATARRNMVLKAMYENDKITKAEYEKAEKESIKDGLKPLKQEDKQTKLLDNYVTQAVKEVEEETGKNPYLVGMDIYTNLDLDAQKQLYQIMNDNSIVPYPVDDPHEKGDEMKSAATVMDVNNGRVVAQLGDRDVKKEVQQGQNLAVDGKRDVGSTVKPFTDYAPAIEYLHYSTAKRVVDQPYYYSDTRKKVSNYDLTYKGTMTMKQALIDSRNVPAMEFFDAVGANRVEKFLKTGFDYEIAGGINQASAISQDMSSLKLASIYTAFANGGTYYKPTYVNKVVFANGEEQEIESKGQRAMSEATAYMITDMLKGVINQGTGTYARIPGIIQAGKTGTSNYEDKVKDRIIGDKEGVPDVTFVGYTTDYCISVWSGYTNYFHSIAPEYAHNSQLVYRNMMSYMMQNEPVKDWTQPDDVVRIGDALYVKGYTSNQNVPLSEDSETIRQNLQKDGHMVENGEATPASAEEGGEMPQDTSSSSSQEQSQGNTWETPTNMSGTTQSSSASSASVVSYDNAPQQNTNQSVNDQQNGNQQNVTNNAPATSAWAD</sequence>
<comment type="catalytic activity">
    <reaction evidence="12">
        <text>Preferential cleavage: (Ac)2-L-Lys-D-Ala-|-D-Ala. Also transpeptidation of peptidyl-alanyl moieties that are N-acyl substituents of D-alanine.</text>
        <dbReference type="EC" id="3.4.16.4"/>
    </reaction>
</comment>
<comment type="catalytic activity">
    <reaction evidence="13">
        <text>[GlcNAc-(1-&gt;4)-Mur2Ac(oyl-L-Ala-gamma-D-Glu-L-Lys-D-Ala-D-Ala)](n)-di-trans,octa-cis-undecaprenyl diphosphate + beta-D-GlcNAc-(1-&gt;4)-Mur2Ac(oyl-L-Ala-gamma-D-Glu-L-Lys-D-Ala-D-Ala)-di-trans,octa-cis-undecaprenyl diphosphate = [GlcNAc-(1-&gt;4)-Mur2Ac(oyl-L-Ala-gamma-D-Glu-L-Lys-D-Ala-D-Ala)](n+1)-di-trans,octa-cis-undecaprenyl diphosphate + di-trans,octa-cis-undecaprenyl diphosphate + H(+)</text>
        <dbReference type="Rhea" id="RHEA:23708"/>
        <dbReference type="Rhea" id="RHEA-COMP:9602"/>
        <dbReference type="Rhea" id="RHEA-COMP:9603"/>
        <dbReference type="ChEBI" id="CHEBI:15378"/>
        <dbReference type="ChEBI" id="CHEBI:58405"/>
        <dbReference type="ChEBI" id="CHEBI:60033"/>
        <dbReference type="ChEBI" id="CHEBI:78435"/>
        <dbReference type="EC" id="2.4.99.28"/>
    </reaction>
</comment>
<feature type="domain" description="Glycosyl transferase family 51" evidence="17">
    <location>
        <begin position="61"/>
        <end position="236"/>
    </location>
</feature>
<protein>
    <submittedName>
        <fullName evidence="18">Multimodular transpeptidase-transglycosylase / Penicillin-binding protein 1A/1B</fullName>
        <ecNumber evidence="18">2.4.1.129</ecNumber>
    </submittedName>
</protein>
<evidence type="ECO:0000256" key="15">
    <source>
        <dbReference type="SAM" id="Phobius"/>
    </source>
</evidence>
<keyword evidence="11" id="KW-0961">Cell wall biogenesis/degradation</keyword>
<evidence type="ECO:0000313" key="19">
    <source>
        <dbReference type="Proteomes" id="UP000016057"/>
    </source>
</evidence>
<evidence type="ECO:0000256" key="3">
    <source>
        <dbReference type="ARBA" id="ARBA00022645"/>
    </source>
</evidence>
<dbReference type="GO" id="GO:0008658">
    <property type="term" value="F:penicillin binding"/>
    <property type="evidence" value="ECO:0007669"/>
    <property type="project" value="InterPro"/>
</dbReference>
<evidence type="ECO:0000256" key="2">
    <source>
        <dbReference type="ARBA" id="ARBA00007739"/>
    </source>
</evidence>
<evidence type="ECO:0000259" key="17">
    <source>
        <dbReference type="Pfam" id="PF00912"/>
    </source>
</evidence>
<keyword evidence="15" id="KW-0812">Transmembrane</keyword>
<feature type="compositionally biased region" description="Low complexity" evidence="14">
    <location>
        <begin position="697"/>
        <end position="706"/>
    </location>
</feature>
<dbReference type="InterPro" id="IPR012338">
    <property type="entry name" value="Beta-lactam/transpept-like"/>
</dbReference>
<feature type="compositionally biased region" description="Low complexity" evidence="14">
    <location>
        <begin position="722"/>
        <end position="732"/>
    </location>
</feature>
<dbReference type="GO" id="GO:0009002">
    <property type="term" value="F:serine-type D-Ala-D-Ala carboxypeptidase activity"/>
    <property type="evidence" value="ECO:0007669"/>
    <property type="project" value="UniProtKB-EC"/>
</dbReference>